<dbReference type="RefSeq" id="WP_011939044.1">
    <property type="nucleotide sequence ID" value="NC_009483.1"/>
</dbReference>
<dbReference type="Gene3D" id="1.25.40.10">
    <property type="entry name" value="Tetratricopeptide repeat domain"/>
    <property type="match status" value="1"/>
</dbReference>
<dbReference type="InterPro" id="IPR011990">
    <property type="entry name" value="TPR-like_helical_dom_sf"/>
</dbReference>
<evidence type="ECO:0000313" key="1">
    <source>
        <dbReference type="EMBL" id="ABQ26343.1"/>
    </source>
</evidence>
<dbReference type="Proteomes" id="UP000006695">
    <property type="component" value="Chromosome"/>
</dbReference>
<reference evidence="1 2" key="1">
    <citation type="submission" date="2007-05" db="EMBL/GenBank/DDBJ databases">
        <title>Complete sequence of Geobacter uraniireducens Rf4.</title>
        <authorList>
            <consortium name="US DOE Joint Genome Institute"/>
            <person name="Copeland A."/>
            <person name="Lucas S."/>
            <person name="Lapidus A."/>
            <person name="Barry K."/>
            <person name="Detter J.C."/>
            <person name="Glavina del Rio T."/>
            <person name="Hammon N."/>
            <person name="Israni S."/>
            <person name="Dalin E."/>
            <person name="Tice H."/>
            <person name="Pitluck S."/>
            <person name="Chertkov O."/>
            <person name="Brettin T."/>
            <person name="Bruce D."/>
            <person name="Han C."/>
            <person name="Schmutz J."/>
            <person name="Larimer F."/>
            <person name="Land M."/>
            <person name="Hauser L."/>
            <person name="Kyrpides N."/>
            <person name="Mikhailova N."/>
            <person name="Shelobolina E."/>
            <person name="Aklujkar M."/>
            <person name="Lovley D."/>
            <person name="Richardson P."/>
        </authorList>
    </citation>
    <scope>NUCLEOTIDE SEQUENCE [LARGE SCALE GENOMIC DNA]</scope>
    <source>
        <strain evidence="1 2">Rf4</strain>
    </source>
</reference>
<keyword evidence="2" id="KW-1185">Reference proteome</keyword>
<name>A5G3H5_GEOUR</name>
<dbReference type="SMART" id="SM00028">
    <property type="entry name" value="TPR"/>
    <property type="match status" value="2"/>
</dbReference>
<dbReference type="HOGENOM" id="CLU_1765416_0_0_7"/>
<dbReference type="STRING" id="351605.Gura_2155"/>
<dbReference type="Pfam" id="PF14559">
    <property type="entry name" value="TPR_19"/>
    <property type="match status" value="1"/>
</dbReference>
<dbReference type="InterPro" id="IPR019734">
    <property type="entry name" value="TPR_rpt"/>
</dbReference>
<dbReference type="AlphaFoldDB" id="A5G3H5"/>
<accession>A5G3H5</accession>
<dbReference type="SUPFAM" id="SSF48452">
    <property type="entry name" value="TPR-like"/>
    <property type="match status" value="1"/>
</dbReference>
<organism evidence="1 2">
    <name type="scientific">Geotalea uraniireducens (strain Rf4)</name>
    <name type="common">Geobacter uraniireducens</name>
    <dbReference type="NCBI Taxonomy" id="351605"/>
    <lineage>
        <taxon>Bacteria</taxon>
        <taxon>Pseudomonadati</taxon>
        <taxon>Thermodesulfobacteriota</taxon>
        <taxon>Desulfuromonadia</taxon>
        <taxon>Geobacterales</taxon>
        <taxon>Geobacteraceae</taxon>
        <taxon>Geotalea</taxon>
    </lineage>
</organism>
<protein>
    <submittedName>
        <fullName evidence="1">Tetratricopeptide TPR_2 repeat protein</fullName>
    </submittedName>
</protein>
<proteinExistence type="predicted"/>
<dbReference type="Pfam" id="PF13181">
    <property type="entry name" value="TPR_8"/>
    <property type="match status" value="1"/>
</dbReference>
<dbReference type="EMBL" id="CP000698">
    <property type="protein sequence ID" value="ABQ26343.1"/>
    <property type="molecule type" value="Genomic_DNA"/>
</dbReference>
<gene>
    <name evidence="1" type="ordered locus">Gura_2155</name>
</gene>
<sequence>MPCTEPDKLFARGLSALNNGDSLSALAYFEKAFQLENNPTFCSYFAFCLAKERGQYNNAVSLCKGAMEMEPNNSIHYLNLGRIYMLLGNKPEAMLVFRQGLGHGNSPQITAELDRLGARKPPVLPFLKRTNPLNKYLGIILKRVGLR</sequence>
<dbReference type="KEGG" id="gur:Gura_2155"/>
<evidence type="ECO:0000313" key="2">
    <source>
        <dbReference type="Proteomes" id="UP000006695"/>
    </source>
</evidence>
<dbReference type="OrthoDB" id="5398227at2"/>